<dbReference type="InterPro" id="IPR005656">
    <property type="entry name" value="MmgE_PrpD"/>
</dbReference>
<organism evidence="5 6">
    <name type="scientific">Aureobasidium subglaciale (strain EXF-2481)</name>
    <name type="common">Aureobasidium pullulans var. subglaciale</name>
    <dbReference type="NCBI Taxonomy" id="1043005"/>
    <lineage>
        <taxon>Eukaryota</taxon>
        <taxon>Fungi</taxon>
        <taxon>Dikarya</taxon>
        <taxon>Ascomycota</taxon>
        <taxon>Pezizomycotina</taxon>
        <taxon>Dothideomycetes</taxon>
        <taxon>Dothideomycetidae</taxon>
        <taxon>Dothideales</taxon>
        <taxon>Saccotheciaceae</taxon>
        <taxon>Aureobasidium</taxon>
    </lineage>
</organism>
<dbReference type="EMBL" id="KL584775">
    <property type="protein sequence ID" value="KEQ91733.1"/>
    <property type="molecule type" value="Genomic_DNA"/>
</dbReference>
<dbReference type="OrthoDB" id="10055203at2759"/>
<evidence type="ECO:0000259" key="4">
    <source>
        <dbReference type="Pfam" id="PF19305"/>
    </source>
</evidence>
<dbReference type="SUPFAM" id="SSF103378">
    <property type="entry name" value="2-methylcitrate dehydratase PrpD"/>
    <property type="match status" value="1"/>
</dbReference>
<dbReference type="NCBIfam" id="TIGR02330">
    <property type="entry name" value="prpD"/>
    <property type="match status" value="1"/>
</dbReference>
<protein>
    <recommendedName>
        <fullName evidence="7">2-methylcitrate dehydratase</fullName>
    </recommendedName>
</protein>
<dbReference type="Pfam" id="PF19305">
    <property type="entry name" value="MmgE_PrpD_C"/>
    <property type="match status" value="1"/>
</dbReference>
<dbReference type="InParanoid" id="A0A074Y1Q2"/>
<dbReference type="PANTHER" id="PTHR16943">
    <property type="entry name" value="2-METHYLCITRATE DEHYDRATASE-RELATED"/>
    <property type="match status" value="1"/>
</dbReference>
<dbReference type="GO" id="GO:0019679">
    <property type="term" value="P:propionate metabolic process, methylcitrate cycle"/>
    <property type="evidence" value="ECO:0007669"/>
    <property type="project" value="InterPro"/>
</dbReference>
<dbReference type="InterPro" id="IPR012705">
    <property type="entry name" value="2Me_IsoCit_deHydtase_PrpD"/>
</dbReference>
<dbReference type="Gene3D" id="1.10.4100.10">
    <property type="entry name" value="2-methylcitrate dehydratase PrpD"/>
    <property type="match status" value="1"/>
</dbReference>
<evidence type="ECO:0000313" key="6">
    <source>
        <dbReference type="Proteomes" id="UP000030641"/>
    </source>
</evidence>
<dbReference type="GO" id="GO:0051537">
    <property type="term" value="F:2 iron, 2 sulfur cluster binding"/>
    <property type="evidence" value="ECO:0007669"/>
    <property type="project" value="InterPro"/>
</dbReference>
<evidence type="ECO:0000313" key="5">
    <source>
        <dbReference type="EMBL" id="KEQ91733.1"/>
    </source>
</evidence>
<feature type="domain" description="MmgE/PrpD C-terminal" evidence="4">
    <location>
        <begin position="279"/>
        <end position="458"/>
    </location>
</feature>
<sequence>MANEQPHYDQVLVDITDYVHDFKVETSSCWSAARMALMDAVGCAIESLHKNAACKNIINAVLLDSSDINGMRLPGTDLRLNPMNGAFALGTLIRFSDHNDSLGGAESGHPSDSLGAILAVADWIDRNERLVTIQDLLEAMVKAYEIQGCFQTENAFHAHGMDHVILVKVASTATACWLLRLTKKQTMDALSHAWMDSAPLRTYRSSPNTISRKGWAAGDACMRAVMFAMLCRSGVEGAPSALTAPRWGFYDSVWQSASFSLPRPYASWVIQNVFFKTMPAEGHGISAVEAAIQLSHEFRCHDGDRWKDIDKIRIRSTAATLRIISKAGPLHSPADRDHCIQFLVAVALLKGSAPEISDYADDGPWANDPKVDDLRNRMVVVEEESFTRDYLDLDRRTATNAVQIYFNDGTATEDIIVEHPVGHSKNPQTRPAVQRKFKDNLEHTYSKDEVLSIISMIENEHLPVHVLTDLLARRSSSGVLSRL</sequence>
<dbReference type="GO" id="GO:0047547">
    <property type="term" value="F:2-methylcitrate dehydratase activity"/>
    <property type="evidence" value="ECO:0007669"/>
    <property type="project" value="InterPro"/>
</dbReference>
<dbReference type="Pfam" id="PF03972">
    <property type="entry name" value="MmgE_PrpD_N"/>
    <property type="match status" value="1"/>
</dbReference>
<reference evidence="5 6" key="1">
    <citation type="journal article" date="2014" name="BMC Genomics">
        <title>Genome sequencing of four Aureobasidium pullulans varieties: biotechnological potential, stress tolerance, and description of new species.</title>
        <authorList>
            <person name="Gostin Ar C."/>
            <person name="Ohm R.A."/>
            <person name="Kogej T."/>
            <person name="Sonjak S."/>
            <person name="Turk M."/>
            <person name="Zajc J."/>
            <person name="Zalar P."/>
            <person name="Grube M."/>
            <person name="Sun H."/>
            <person name="Han J."/>
            <person name="Sharma A."/>
            <person name="Chiniquy J."/>
            <person name="Ngan C.Y."/>
            <person name="Lipzen A."/>
            <person name="Barry K."/>
            <person name="Grigoriev I.V."/>
            <person name="Gunde-Cimerman N."/>
        </authorList>
    </citation>
    <scope>NUCLEOTIDE SEQUENCE [LARGE SCALE GENOMIC DNA]</scope>
    <source>
        <strain evidence="5 6">EXF-2481</strain>
    </source>
</reference>
<evidence type="ECO:0000256" key="2">
    <source>
        <dbReference type="ARBA" id="ARBA00023239"/>
    </source>
</evidence>
<evidence type="ECO:0000256" key="1">
    <source>
        <dbReference type="ARBA" id="ARBA00006174"/>
    </source>
</evidence>
<proteinExistence type="inferred from homology"/>
<dbReference type="GeneID" id="25361723"/>
<dbReference type="GO" id="GO:0005739">
    <property type="term" value="C:mitochondrion"/>
    <property type="evidence" value="ECO:0007669"/>
    <property type="project" value="TreeGrafter"/>
</dbReference>
<evidence type="ECO:0000259" key="3">
    <source>
        <dbReference type="Pfam" id="PF03972"/>
    </source>
</evidence>
<accession>A0A074Y1Q2</accession>
<dbReference type="STRING" id="1043005.A0A074Y1Q2"/>
<name>A0A074Y1Q2_AURSE</name>
<dbReference type="InterPro" id="IPR045336">
    <property type="entry name" value="MmgE_PrpD_N"/>
</dbReference>
<gene>
    <name evidence="5" type="ORF">AUEXF2481DRAFT_101301</name>
</gene>
<dbReference type="OMA" id="RDHCLRY"/>
<dbReference type="InterPro" id="IPR042188">
    <property type="entry name" value="MmgE/PrpD_sf_2"/>
</dbReference>
<feature type="domain" description="MmgE/PrpD N-terminal" evidence="3">
    <location>
        <begin position="14"/>
        <end position="260"/>
    </location>
</feature>
<dbReference type="InterPro" id="IPR042183">
    <property type="entry name" value="MmgE/PrpD_sf_1"/>
</dbReference>
<dbReference type="InterPro" id="IPR045337">
    <property type="entry name" value="MmgE_PrpD_C"/>
</dbReference>
<comment type="similarity">
    <text evidence="1">Belongs to the PrpD family.</text>
</comment>
<dbReference type="InterPro" id="IPR036148">
    <property type="entry name" value="MmgE/PrpD_sf"/>
</dbReference>
<dbReference type="PANTHER" id="PTHR16943:SF15">
    <property type="entry name" value="DEHYDRATASE (PRPD), PUTATIVE-RELATED"/>
    <property type="match status" value="1"/>
</dbReference>
<keyword evidence="2" id="KW-0456">Lyase</keyword>
<dbReference type="Gene3D" id="3.30.1330.120">
    <property type="entry name" value="2-methylcitrate dehydratase PrpD"/>
    <property type="match status" value="1"/>
</dbReference>
<evidence type="ECO:0008006" key="7">
    <source>
        <dbReference type="Google" id="ProtNLM"/>
    </source>
</evidence>
<dbReference type="HOGENOM" id="CLU_021803_1_0_1"/>
<keyword evidence="6" id="KW-1185">Reference proteome</keyword>
<dbReference type="RefSeq" id="XP_013340295.1">
    <property type="nucleotide sequence ID" value="XM_013484841.1"/>
</dbReference>
<dbReference type="AlphaFoldDB" id="A0A074Y1Q2"/>
<dbReference type="Proteomes" id="UP000030641">
    <property type="component" value="Unassembled WGS sequence"/>
</dbReference>